<dbReference type="Gene3D" id="3.40.109.10">
    <property type="entry name" value="NADH Oxidase"/>
    <property type="match status" value="1"/>
</dbReference>
<sequence>MFEHLSEVIDQRYSERKYEHDFRLSDEQKVMIEAKMKELLSSAYEINIDLIENTDDNLFKGFILSYGKVNAPYMLVFSGKKQDIETAFKVGQLAELLVLELTLLGLQTCFVSGTYKGSEVLSRIQMADDYEIYVTVALGKAKAVWVNPQHKRKDVEDIAKFMPRKSAAWIYTALEAARLAPSALNRQPARFMVDMDQHVTAYPAKESVAQYLDLGIAAANFQVAAEEHGHVGDWVRREGQYYFLLEKSE</sequence>
<accession>A0A5R8QGQ7</accession>
<proteinExistence type="predicted"/>
<evidence type="ECO:0000256" key="2">
    <source>
        <dbReference type="ARBA" id="ARBA00022643"/>
    </source>
</evidence>
<dbReference type="RefSeq" id="WP_138189761.1">
    <property type="nucleotide sequence ID" value="NZ_VBWP01000001.1"/>
</dbReference>
<dbReference type="Gene3D" id="3.40.109.30">
    <property type="entry name" value="putative nitroreductase (tm1586), domain 2"/>
    <property type="match status" value="1"/>
</dbReference>
<dbReference type="SUPFAM" id="SSF55469">
    <property type="entry name" value="FMN-dependent nitroreductase-like"/>
    <property type="match status" value="1"/>
</dbReference>
<evidence type="ECO:0000313" key="5">
    <source>
        <dbReference type="EMBL" id="TLG77152.1"/>
    </source>
</evidence>
<dbReference type="GO" id="GO:0016491">
    <property type="term" value="F:oxidoreductase activity"/>
    <property type="evidence" value="ECO:0007669"/>
    <property type="project" value="UniProtKB-KW"/>
</dbReference>
<gene>
    <name evidence="5" type="ORF">FEZ08_00610</name>
</gene>
<keyword evidence="1" id="KW-0285">Flavoprotein</keyword>
<protein>
    <recommendedName>
        <fullName evidence="4">Putative nitroreductase TM1586 domain-containing protein</fullName>
    </recommendedName>
</protein>
<dbReference type="OrthoDB" id="9814075at2"/>
<dbReference type="InterPro" id="IPR050627">
    <property type="entry name" value="Nitroreductase/BluB"/>
</dbReference>
<reference evidence="5 6" key="1">
    <citation type="submission" date="2019-05" db="EMBL/GenBank/DDBJ databases">
        <title>Culicoidintestinum kansasii gen. nov., sp. nov. from the gastrointestinal tract of the biting midge, Culicoides sonorensis.</title>
        <authorList>
            <person name="Neupane S."/>
            <person name="Ghosh A."/>
            <person name="Gunther S."/>
            <person name="Martin K."/>
            <person name="Zurek L."/>
        </authorList>
    </citation>
    <scope>NUCLEOTIDE SEQUENCE [LARGE SCALE GENOMIC DNA]</scope>
    <source>
        <strain evidence="5 6">CS-1</strain>
    </source>
</reference>
<keyword evidence="2" id="KW-0288">FMN</keyword>
<dbReference type="PANTHER" id="PTHR23026">
    <property type="entry name" value="NADPH NITROREDUCTASE"/>
    <property type="match status" value="1"/>
</dbReference>
<dbReference type="EMBL" id="VBWP01000001">
    <property type="protein sequence ID" value="TLG77152.1"/>
    <property type="molecule type" value="Genomic_DNA"/>
</dbReference>
<keyword evidence="3" id="KW-0560">Oxidoreductase</keyword>
<organism evidence="5 6">
    <name type="scientific">Culicoidibacter larvae</name>
    <dbReference type="NCBI Taxonomy" id="2579976"/>
    <lineage>
        <taxon>Bacteria</taxon>
        <taxon>Bacillati</taxon>
        <taxon>Bacillota</taxon>
        <taxon>Culicoidibacteria</taxon>
        <taxon>Culicoidibacterales</taxon>
        <taxon>Culicoidibacteraceae</taxon>
        <taxon>Culicoidibacter</taxon>
    </lineage>
</organism>
<feature type="domain" description="Putative nitroreductase TM1586" evidence="4">
    <location>
        <begin position="5"/>
        <end position="225"/>
    </location>
</feature>
<dbReference type="InterPro" id="IPR029478">
    <property type="entry name" value="TM1586_NiRdase"/>
</dbReference>
<dbReference type="InterPro" id="IPR000415">
    <property type="entry name" value="Nitroreductase-like"/>
</dbReference>
<name>A0A5R8QGQ7_9FIRM</name>
<dbReference type="PANTHER" id="PTHR23026:SF90">
    <property type="entry name" value="IODOTYROSINE DEIODINASE 1"/>
    <property type="match status" value="1"/>
</dbReference>
<evidence type="ECO:0000259" key="4">
    <source>
        <dbReference type="Pfam" id="PF14512"/>
    </source>
</evidence>
<dbReference type="Pfam" id="PF14512">
    <property type="entry name" value="TM1586_NiRdase"/>
    <property type="match status" value="1"/>
</dbReference>
<dbReference type="AlphaFoldDB" id="A0A5R8QGQ7"/>
<evidence type="ECO:0000313" key="6">
    <source>
        <dbReference type="Proteomes" id="UP000306912"/>
    </source>
</evidence>
<dbReference type="InParanoid" id="A0A5R8QGQ7"/>
<evidence type="ECO:0000256" key="1">
    <source>
        <dbReference type="ARBA" id="ARBA00022630"/>
    </source>
</evidence>
<dbReference type="Proteomes" id="UP000306912">
    <property type="component" value="Unassembled WGS sequence"/>
</dbReference>
<keyword evidence="6" id="KW-1185">Reference proteome</keyword>
<evidence type="ECO:0000256" key="3">
    <source>
        <dbReference type="ARBA" id="ARBA00023002"/>
    </source>
</evidence>
<comment type="caution">
    <text evidence="5">The sequence shown here is derived from an EMBL/GenBank/DDBJ whole genome shotgun (WGS) entry which is preliminary data.</text>
</comment>